<accession>A0AAV0BMJ6</accession>
<dbReference type="InterPro" id="IPR017905">
    <property type="entry name" value="ERV/ALR_sulphydryl_oxidase"/>
</dbReference>
<comment type="cofactor">
    <cofactor evidence="1 6">
        <name>FAD</name>
        <dbReference type="ChEBI" id="CHEBI:57692"/>
    </cofactor>
</comment>
<evidence type="ECO:0000259" key="7">
    <source>
        <dbReference type="PROSITE" id="PS51324"/>
    </source>
</evidence>
<dbReference type="EMBL" id="CALTRL010005988">
    <property type="protein sequence ID" value="CAH7688530.1"/>
    <property type="molecule type" value="Genomic_DNA"/>
</dbReference>
<feature type="non-terminal residue" evidence="8">
    <location>
        <position position="1"/>
    </location>
</feature>
<dbReference type="InterPro" id="IPR039799">
    <property type="entry name" value="ALR/ERV"/>
</dbReference>
<dbReference type="GO" id="GO:0005739">
    <property type="term" value="C:mitochondrion"/>
    <property type="evidence" value="ECO:0007669"/>
    <property type="project" value="TreeGrafter"/>
</dbReference>
<keyword evidence="5" id="KW-1015">Disulfide bond</keyword>
<comment type="caution">
    <text evidence="8">The sequence shown here is derived from an EMBL/GenBank/DDBJ whole genome shotgun (WGS) entry which is preliminary data.</text>
</comment>
<gene>
    <name evidence="8" type="ORF">PPACK8108_LOCUS23495</name>
</gene>
<dbReference type="GO" id="GO:0016971">
    <property type="term" value="F:flavin-dependent sulfhydryl oxidase activity"/>
    <property type="evidence" value="ECO:0007669"/>
    <property type="project" value="InterPro"/>
</dbReference>
<dbReference type="InterPro" id="IPR036774">
    <property type="entry name" value="ERV/ALR_sulphydryl_oxid_sf"/>
</dbReference>
<keyword evidence="2 6" id="KW-0285">Flavoprotein</keyword>
<dbReference type="EC" id="1.8.3.2" evidence="6"/>
<dbReference type="SUPFAM" id="SSF69000">
    <property type="entry name" value="FAD-dependent thiol oxidase"/>
    <property type="match status" value="1"/>
</dbReference>
<evidence type="ECO:0000256" key="2">
    <source>
        <dbReference type="ARBA" id="ARBA00022630"/>
    </source>
</evidence>
<dbReference type="PANTHER" id="PTHR12645:SF0">
    <property type="entry name" value="FAD-LINKED SULFHYDRYL OXIDASE ALR"/>
    <property type="match status" value="1"/>
</dbReference>
<dbReference type="PANTHER" id="PTHR12645">
    <property type="entry name" value="ALR/ERV"/>
    <property type="match status" value="1"/>
</dbReference>
<keyword evidence="9" id="KW-1185">Reference proteome</keyword>
<evidence type="ECO:0000313" key="9">
    <source>
        <dbReference type="Proteomes" id="UP001153365"/>
    </source>
</evidence>
<evidence type="ECO:0000256" key="1">
    <source>
        <dbReference type="ARBA" id="ARBA00001974"/>
    </source>
</evidence>
<reference evidence="8" key="1">
    <citation type="submission" date="2022-06" db="EMBL/GenBank/DDBJ databases">
        <authorList>
            <consortium name="SYNGENTA / RWTH Aachen University"/>
        </authorList>
    </citation>
    <scope>NUCLEOTIDE SEQUENCE</scope>
</reference>
<proteinExistence type="predicted"/>
<keyword evidence="3 6" id="KW-0274">FAD</keyword>
<evidence type="ECO:0000313" key="8">
    <source>
        <dbReference type="EMBL" id="CAH7688530.1"/>
    </source>
</evidence>
<dbReference type="GO" id="GO:0050660">
    <property type="term" value="F:flavin adenine dinucleotide binding"/>
    <property type="evidence" value="ECO:0007669"/>
    <property type="project" value="TreeGrafter"/>
</dbReference>
<dbReference type="Proteomes" id="UP001153365">
    <property type="component" value="Unassembled WGS sequence"/>
</dbReference>
<dbReference type="PROSITE" id="PS51324">
    <property type="entry name" value="ERV_ALR"/>
    <property type="match status" value="1"/>
</dbReference>
<protein>
    <recommendedName>
        <fullName evidence="6">Sulfhydryl oxidase</fullName>
        <ecNumber evidence="6">1.8.3.2</ecNumber>
    </recommendedName>
</protein>
<organism evidence="8 9">
    <name type="scientific">Phakopsora pachyrhizi</name>
    <name type="common">Asian soybean rust disease fungus</name>
    <dbReference type="NCBI Taxonomy" id="170000"/>
    <lineage>
        <taxon>Eukaryota</taxon>
        <taxon>Fungi</taxon>
        <taxon>Dikarya</taxon>
        <taxon>Basidiomycota</taxon>
        <taxon>Pucciniomycotina</taxon>
        <taxon>Pucciniomycetes</taxon>
        <taxon>Pucciniales</taxon>
        <taxon>Phakopsoraceae</taxon>
        <taxon>Phakopsora</taxon>
    </lineage>
</organism>
<sequence length="128" mass="15003">DCPGNSEELGDHTWTFLHSTAAYYPKKPTEQQKSSILDLIGSLPALHPCKICANDVEDQIKESPPRVQSREHLEQWFCEIHNHINRKLGKEEEFDCKFVSKCWRDGWDDVSCDWEDFSLLRFLPSYFI</sequence>
<evidence type="ECO:0000256" key="4">
    <source>
        <dbReference type="ARBA" id="ARBA00023002"/>
    </source>
</evidence>
<dbReference type="AlphaFoldDB" id="A0AAV0BMJ6"/>
<evidence type="ECO:0000256" key="3">
    <source>
        <dbReference type="ARBA" id="ARBA00022827"/>
    </source>
</evidence>
<evidence type="ECO:0000256" key="6">
    <source>
        <dbReference type="RuleBase" id="RU371123"/>
    </source>
</evidence>
<dbReference type="Gene3D" id="1.20.120.310">
    <property type="entry name" value="ERV/ALR sulfhydryl oxidase domain"/>
    <property type="match status" value="1"/>
</dbReference>
<evidence type="ECO:0000256" key="5">
    <source>
        <dbReference type="ARBA" id="ARBA00023157"/>
    </source>
</evidence>
<comment type="catalytic activity">
    <reaction evidence="6">
        <text>2 R'C(R)SH + O2 = R'C(R)S-S(R)CR' + H2O2</text>
        <dbReference type="Rhea" id="RHEA:17357"/>
        <dbReference type="ChEBI" id="CHEBI:15379"/>
        <dbReference type="ChEBI" id="CHEBI:16240"/>
        <dbReference type="ChEBI" id="CHEBI:16520"/>
        <dbReference type="ChEBI" id="CHEBI:17412"/>
        <dbReference type="EC" id="1.8.3.2"/>
    </reaction>
</comment>
<dbReference type="Pfam" id="PF04777">
    <property type="entry name" value="Evr1_Alr"/>
    <property type="match status" value="1"/>
</dbReference>
<keyword evidence="4 6" id="KW-0560">Oxidoreductase</keyword>
<feature type="domain" description="ERV/ALR sulfhydryl oxidase" evidence="7">
    <location>
        <begin position="2"/>
        <end position="103"/>
    </location>
</feature>
<name>A0AAV0BMJ6_PHAPC</name>